<evidence type="ECO:0000256" key="2">
    <source>
        <dbReference type="ARBA" id="ARBA00007783"/>
    </source>
</evidence>
<gene>
    <name evidence="12" type="ORF">LG632_29210</name>
</gene>
<dbReference type="PANTHER" id="PTHR30294">
    <property type="entry name" value="MEMBRANE COMPONENT OF ABC TRANSPORTER YHHJ-RELATED"/>
    <property type="match status" value="1"/>
</dbReference>
<comment type="subcellular location">
    <subcellularLocation>
        <location evidence="1 9">Cell membrane</location>
        <topology evidence="1 9">Multi-pass membrane protein</topology>
    </subcellularLocation>
</comment>
<feature type="transmembrane region" description="Helical" evidence="9">
    <location>
        <begin position="249"/>
        <end position="267"/>
    </location>
</feature>
<keyword evidence="3 9" id="KW-0813">Transport</keyword>
<evidence type="ECO:0000256" key="6">
    <source>
        <dbReference type="ARBA" id="ARBA00022989"/>
    </source>
</evidence>
<feature type="transmembrane region" description="Helical" evidence="9">
    <location>
        <begin position="188"/>
        <end position="207"/>
    </location>
</feature>
<evidence type="ECO:0000313" key="12">
    <source>
        <dbReference type="EMBL" id="MCB5183426.1"/>
    </source>
</evidence>
<organism evidence="12 13">
    <name type="scientific">Streptomyces antimicrobicus</name>
    <dbReference type="NCBI Taxonomy" id="2883108"/>
    <lineage>
        <taxon>Bacteria</taxon>
        <taxon>Bacillati</taxon>
        <taxon>Actinomycetota</taxon>
        <taxon>Actinomycetes</taxon>
        <taxon>Kitasatosporales</taxon>
        <taxon>Streptomycetaceae</taxon>
        <taxon>Streptomyces</taxon>
    </lineage>
</organism>
<keyword evidence="4 9" id="KW-1003">Cell membrane</keyword>
<dbReference type="InterPro" id="IPR051449">
    <property type="entry name" value="ABC-2_transporter_component"/>
</dbReference>
<dbReference type="InterPro" id="IPR000412">
    <property type="entry name" value="ABC_2_transport"/>
</dbReference>
<dbReference type="PROSITE" id="PS51012">
    <property type="entry name" value="ABC_TM2"/>
    <property type="match status" value="1"/>
</dbReference>
<comment type="caution">
    <text evidence="12">The sequence shown here is derived from an EMBL/GenBank/DDBJ whole genome shotgun (WGS) entry which is preliminary data.</text>
</comment>
<evidence type="ECO:0000256" key="7">
    <source>
        <dbReference type="ARBA" id="ARBA00023136"/>
    </source>
</evidence>
<dbReference type="RefSeq" id="WP_226730907.1">
    <property type="nucleotide sequence ID" value="NZ_JAJAUY010000220.1"/>
</dbReference>
<evidence type="ECO:0000256" key="8">
    <source>
        <dbReference type="ARBA" id="ARBA00023251"/>
    </source>
</evidence>
<dbReference type="InterPro" id="IPR013525">
    <property type="entry name" value="ABC2_TM"/>
</dbReference>
<feature type="transmembrane region" description="Helical" evidence="9">
    <location>
        <begin position="81"/>
        <end position="101"/>
    </location>
</feature>
<proteinExistence type="inferred from homology"/>
<protein>
    <recommendedName>
        <fullName evidence="9">Transport permease protein</fullName>
    </recommendedName>
</protein>
<dbReference type="EMBL" id="JAJAUY010000220">
    <property type="protein sequence ID" value="MCB5183426.1"/>
    <property type="molecule type" value="Genomic_DNA"/>
</dbReference>
<accession>A0ABS8BFL5</accession>
<evidence type="ECO:0000256" key="4">
    <source>
        <dbReference type="ARBA" id="ARBA00022475"/>
    </source>
</evidence>
<evidence type="ECO:0000256" key="9">
    <source>
        <dbReference type="RuleBase" id="RU361157"/>
    </source>
</evidence>
<dbReference type="Proteomes" id="UP001199054">
    <property type="component" value="Unassembled WGS sequence"/>
</dbReference>
<sequence length="272" mass="28650">MSPTTPATPATPTTPTAPRTGRAPRPALSPARTTATAARVLRQLTHDPRSIALMLLVPVLMLTLLRYVFDGSPRTFDSVGASLLGIFPLITMFLITSIATLRERTGGTLERLLAMPLGKADLIAGYALAFGTMAALQSVLATGLALWLLGLDVVGSPWLLLLVALLDALLGTALGLFVSAFAASEFQAVQFMPAVIFPQLLLCGLFAPRATMQPVLEGLSNVLPMSYAVDGMSQVLTHTDMTADFVRDVVVVAGCALLVLALGAATLRRRTP</sequence>
<evidence type="ECO:0000256" key="10">
    <source>
        <dbReference type="SAM" id="MobiDB-lite"/>
    </source>
</evidence>
<evidence type="ECO:0000256" key="1">
    <source>
        <dbReference type="ARBA" id="ARBA00004651"/>
    </source>
</evidence>
<reference evidence="12 13" key="1">
    <citation type="submission" date="2021-10" db="EMBL/GenBank/DDBJ databases">
        <title>Streptomyces sp. strain SMC 277, a novel streptomycete isolated from soil.</title>
        <authorList>
            <person name="Chanama M."/>
        </authorList>
    </citation>
    <scope>NUCLEOTIDE SEQUENCE [LARGE SCALE GENOMIC DNA]</scope>
    <source>
        <strain evidence="12 13">SMC 277</strain>
    </source>
</reference>
<keyword evidence="13" id="KW-1185">Reference proteome</keyword>
<evidence type="ECO:0000259" key="11">
    <source>
        <dbReference type="PROSITE" id="PS51012"/>
    </source>
</evidence>
<dbReference type="Pfam" id="PF01061">
    <property type="entry name" value="ABC2_membrane"/>
    <property type="match status" value="1"/>
</dbReference>
<keyword evidence="6 9" id="KW-1133">Transmembrane helix</keyword>
<dbReference type="InterPro" id="IPR047817">
    <property type="entry name" value="ABC2_TM_bact-type"/>
</dbReference>
<keyword evidence="8" id="KW-0046">Antibiotic resistance</keyword>
<evidence type="ECO:0000256" key="5">
    <source>
        <dbReference type="ARBA" id="ARBA00022692"/>
    </source>
</evidence>
<dbReference type="PANTHER" id="PTHR30294:SF38">
    <property type="entry name" value="TRANSPORT PERMEASE PROTEIN"/>
    <property type="match status" value="1"/>
</dbReference>
<feature type="transmembrane region" description="Helical" evidence="9">
    <location>
        <begin position="122"/>
        <end position="146"/>
    </location>
</feature>
<evidence type="ECO:0000256" key="3">
    <source>
        <dbReference type="ARBA" id="ARBA00022448"/>
    </source>
</evidence>
<dbReference type="PIRSF" id="PIRSF006648">
    <property type="entry name" value="DrrB"/>
    <property type="match status" value="1"/>
</dbReference>
<feature type="domain" description="ABC transmembrane type-2" evidence="11">
    <location>
        <begin position="45"/>
        <end position="270"/>
    </location>
</feature>
<feature type="transmembrane region" description="Helical" evidence="9">
    <location>
        <begin position="51"/>
        <end position="69"/>
    </location>
</feature>
<keyword evidence="7 9" id="KW-0472">Membrane</keyword>
<feature type="region of interest" description="Disordered" evidence="10">
    <location>
        <begin position="1"/>
        <end position="32"/>
    </location>
</feature>
<keyword evidence="5 9" id="KW-0812">Transmembrane</keyword>
<name>A0ABS8BFL5_9ACTN</name>
<evidence type="ECO:0000313" key="13">
    <source>
        <dbReference type="Proteomes" id="UP001199054"/>
    </source>
</evidence>
<feature type="transmembrane region" description="Helical" evidence="9">
    <location>
        <begin position="158"/>
        <end position="181"/>
    </location>
</feature>
<comment type="similarity">
    <text evidence="2 9">Belongs to the ABC-2 integral membrane protein family.</text>
</comment>